<sequence>MKMNCNELYEIEYESNQKNAEEVDDDVVGEKTKKVQNEYPPPLAESMIVKKINLMTLDGKTPTRFMLNVARVMLESDQFTNGYLPDFKGEKLSRIPIDED</sequence>
<reference evidence="2" key="1">
    <citation type="submission" date="2021-02" db="EMBL/GenBank/DDBJ databases">
        <authorList>
            <person name="Nowell W R."/>
        </authorList>
    </citation>
    <scope>NUCLEOTIDE SEQUENCE</scope>
</reference>
<organism evidence="2 3">
    <name type="scientific">Didymodactylos carnosus</name>
    <dbReference type="NCBI Taxonomy" id="1234261"/>
    <lineage>
        <taxon>Eukaryota</taxon>
        <taxon>Metazoa</taxon>
        <taxon>Spiralia</taxon>
        <taxon>Gnathifera</taxon>
        <taxon>Rotifera</taxon>
        <taxon>Eurotatoria</taxon>
        <taxon>Bdelloidea</taxon>
        <taxon>Philodinida</taxon>
        <taxon>Philodinidae</taxon>
        <taxon>Didymodactylos</taxon>
    </lineage>
</organism>
<protein>
    <submittedName>
        <fullName evidence="2">Uncharacterized protein</fullName>
    </submittedName>
</protein>
<comment type="caution">
    <text evidence="2">The sequence shown here is derived from an EMBL/GenBank/DDBJ whole genome shotgun (WGS) entry which is preliminary data.</text>
</comment>
<proteinExistence type="predicted"/>
<accession>A0A8S2HN94</accession>
<evidence type="ECO:0000313" key="3">
    <source>
        <dbReference type="Proteomes" id="UP000682733"/>
    </source>
</evidence>
<evidence type="ECO:0000313" key="1">
    <source>
        <dbReference type="EMBL" id="CAF0881002.1"/>
    </source>
</evidence>
<dbReference type="EMBL" id="CAJNOK010002936">
    <property type="protein sequence ID" value="CAF0881002.1"/>
    <property type="molecule type" value="Genomic_DNA"/>
</dbReference>
<dbReference type="Proteomes" id="UP000677228">
    <property type="component" value="Unassembled WGS sequence"/>
</dbReference>
<name>A0A8S2HN94_9BILA</name>
<gene>
    <name evidence="1" type="ORF">OVA965_LOCUS8619</name>
    <name evidence="2" type="ORF">TMI583_LOCUS8612</name>
</gene>
<dbReference type="Proteomes" id="UP000682733">
    <property type="component" value="Unassembled WGS sequence"/>
</dbReference>
<dbReference type="EMBL" id="CAJOBA010002936">
    <property type="protein sequence ID" value="CAF3664626.1"/>
    <property type="molecule type" value="Genomic_DNA"/>
</dbReference>
<evidence type="ECO:0000313" key="2">
    <source>
        <dbReference type="EMBL" id="CAF3664626.1"/>
    </source>
</evidence>
<dbReference type="AlphaFoldDB" id="A0A8S2HN94"/>